<keyword evidence="1" id="KW-1133">Transmembrane helix</keyword>
<feature type="transmembrane region" description="Helical" evidence="1">
    <location>
        <begin position="21"/>
        <end position="48"/>
    </location>
</feature>
<feature type="transmembrane region" description="Helical" evidence="1">
    <location>
        <begin position="54"/>
        <end position="72"/>
    </location>
</feature>
<evidence type="ECO:0008006" key="4">
    <source>
        <dbReference type="Google" id="ProtNLM"/>
    </source>
</evidence>
<gene>
    <name evidence="2" type="ORF">NE848_04380</name>
</gene>
<evidence type="ECO:0000313" key="2">
    <source>
        <dbReference type="EMBL" id="MCM8568602.1"/>
    </source>
</evidence>
<comment type="caution">
    <text evidence="2">The sequence shown here is derived from an EMBL/GenBank/DDBJ whole genome shotgun (WGS) entry which is preliminary data.</text>
</comment>
<proteinExistence type="predicted"/>
<sequence length="139" mass="14927">MRSVGFRSAISRNQAWVSAAVTGLVSFVLPFLYVGIISLIGMLLGIANEGLGNFLAYLFTGITVAIMCFLICRAHPESLWYTPVICNASTLVAGVGNYFGGNPDVTLPFAIGWVLSVIAAIWGTRKARGEITKDLKNLK</sequence>
<evidence type="ECO:0000313" key="3">
    <source>
        <dbReference type="Proteomes" id="UP001155077"/>
    </source>
</evidence>
<name>A0ABT0Z0B5_9FLAO</name>
<feature type="transmembrane region" description="Helical" evidence="1">
    <location>
        <begin position="79"/>
        <end position="99"/>
    </location>
</feature>
<accession>A0ABT0Z0B5</accession>
<reference evidence="2" key="1">
    <citation type="submission" date="2022-06" db="EMBL/GenBank/DDBJ databases">
        <title>Gramella sediminis sp. nov., isolated from deep-sea sediment of the Indian Ocean.</title>
        <authorList>
            <person name="Yang L."/>
        </authorList>
    </citation>
    <scope>NUCLEOTIDE SEQUENCE</scope>
    <source>
        <strain evidence="2">HMD3159</strain>
    </source>
</reference>
<keyword evidence="3" id="KW-1185">Reference proteome</keyword>
<dbReference type="EMBL" id="JAMSCK010000002">
    <property type="protein sequence ID" value="MCM8568602.1"/>
    <property type="molecule type" value="Genomic_DNA"/>
</dbReference>
<keyword evidence="1" id="KW-0472">Membrane</keyword>
<keyword evidence="1" id="KW-0812">Transmembrane</keyword>
<protein>
    <recommendedName>
        <fullName evidence="4">DUF1097 domain-containing protein</fullName>
    </recommendedName>
</protein>
<organism evidence="2 3">
    <name type="scientific">Gramella jeungdoensis</name>
    <dbReference type="NCBI Taxonomy" id="708091"/>
    <lineage>
        <taxon>Bacteria</taxon>
        <taxon>Pseudomonadati</taxon>
        <taxon>Bacteroidota</taxon>
        <taxon>Flavobacteriia</taxon>
        <taxon>Flavobacteriales</taxon>
        <taxon>Flavobacteriaceae</taxon>
        <taxon>Christiangramia</taxon>
    </lineage>
</organism>
<dbReference type="RefSeq" id="WP_252111004.1">
    <property type="nucleotide sequence ID" value="NZ_JAMSCK010000002.1"/>
</dbReference>
<evidence type="ECO:0000256" key="1">
    <source>
        <dbReference type="SAM" id="Phobius"/>
    </source>
</evidence>
<dbReference type="Proteomes" id="UP001155077">
    <property type="component" value="Unassembled WGS sequence"/>
</dbReference>
<feature type="transmembrane region" description="Helical" evidence="1">
    <location>
        <begin position="105"/>
        <end position="123"/>
    </location>
</feature>